<evidence type="ECO:0000256" key="1">
    <source>
        <dbReference type="SAM" id="MobiDB-lite"/>
    </source>
</evidence>
<protein>
    <submittedName>
        <fullName evidence="2">Uncharacterized protein</fullName>
    </submittedName>
</protein>
<gene>
    <name evidence="2" type="ORF">LIER_38717</name>
</gene>
<evidence type="ECO:0000313" key="3">
    <source>
        <dbReference type="Proteomes" id="UP001454036"/>
    </source>
</evidence>
<comment type="caution">
    <text evidence="2">The sequence shown here is derived from an EMBL/GenBank/DDBJ whole genome shotgun (WGS) entry which is preliminary data.</text>
</comment>
<dbReference type="EMBL" id="BAABME010019903">
    <property type="protein sequence ID" value="GAA0158724.1"/>
    <property type="molecule type" value="Genomic_DNA"/>
</dbReference>
<sequence>MQSFNNSTKGNKRQHTSGEGSRKKQKKVTTACPSSSPISNISYDKMPMNHKKKWFINDDVGSSLSKYVEIISWLRVMGCFDGSVFEDIPNLNWSGEGYPLLEVESATKFG</sequence>
<reference evidence="2 3" key="1">
    <citation type="submission" date="2024-01" db="EMBL/GenBank/DDBJ databases">
        <title>The complete chloroplast genome sequence of Lithospermum erythrorhizon: insights into the phylogenetic relationship among Boraginaceae species and the maternal lineages of purple gromwells.</title>
        <authorList>
            <person name="Okada T."/>
            <person name="Watanabe K."/>
        </authorList>
    </citation>
    <scope>NUCLEOTIDE SEQUENCE [LARGE SCALE GENOMIC DNA]</scope>
</reference>
<feature type="region of interest" description="Disordered" evidence="1">
    <location>
        <begin position="1"/>
        <end position="44"/>
    </location>
</feature>
<proteinExistence type="predicted"/>
<dbReference type="Proteomes" id="UP001454036">
    <property type="component" value="Unassembled WGS sequence"/>
</dbReference>
<evidence type="ECO:0000313" key="2">
    <source>
        <dbReference type="EMBL" id="GAA0158724.1"/>
    </source>
</evidence>
<organism evidence="2 3">
    <name type="scientific">Lithospermum erythrorhizon</name>
    <name type="common">Purple gromwell</name>
    <name type="synonym">Lithospermum officinale var. erythrorhizon</name>
    <dbReference type="NCBI Taxonomy" id="34254"/>
    <lineage>
        <taxon>Eukaryota</taxon>
        <taxon>Viridiplantae</taxon>
        <taxon>Streptophyta</taxon>
        <taxon>Embryophyta</taxon>
        <taxon>Tracheophyta</taxon>
        <taxon>Spermatophyta</taxon>
        <taxon>Magnoliopsida</taxon>
        <taxon>eudicotyledons</taxon>
        <taxon>Gunneridae</taxon>
        <taxon>Pentapetalae</taxon>
        <taxon>asterids</taxon>
        <taxon>lamiids</taxon>
        <taxon>Boraginales</taxon>
        <taxon>Boraginaceae</taxon>
        <taxon>Boraginoideae</taxon>
        <taxon>Lithospermeae</taxon>
        <taxon>Lithospermum</taxon>
    </lineage>
</organism>
<name>A0AAV3Q4S0_LITER</name>
<dbReference type="AlphaFoldDB" id="A0AAV3Q4S0"/>
<feature type="compositionally biased region" description="Polar residues" evidence="1">
    <location>
        <begin position="31"/>
        <end position="42"/>
    </location>
</feature>
<keyword evidence="3" id="KW-1185">Reference proteome</keyword>
<accession>A0AAV3Q4S0</accession>